<name>A0ABQ1HDR1_9GAMM</name>
<accession>A0ABQ1HDR1</accession>
<organism evidence="1 2">
    <name type="scientific">Arenimonas soli</name>
    <dbReference type="NCBI Taxonomy" id="2269504"/>
    <lineage>
        <taxon>Bacteria</taxon>
        <taxon>Pseudomonadati</taxon>
        <taxon>Pseudomonadota</taxon>
        <taxon>Gammaproteobacteria</taxon>
        <taxon>Lysobacterales</taxon>
        <taxon>Lysobacteraceae</taxon>
        <taxon>Arenimonas</taxon>
    </lineage>
</organism>
<keyword evidence="2" id="KW-1185">Reference proteome</keyword>
<evidence type="ECO:0000313" key="2">
    <source>
        <dbReference type="Proteomes" id="UP000623419"/>
    </source>
</evidence>
<dbReference type="RefSeq" id="WP_188660999.1">
    <property type="nucleotide sequence ID" value="NZ_BMKC01000001.1"/>
</dbReference>
<evidence type="ECO:0000313" key="1">
    <source>
        <dbReference type="EMBL" id="GGA70153.1"/>
    </source>
</evidence>
<dbReference type="EMBL" id="BMKC01000001">
    <property type="protein sequence ID" value="GGA70153.1"/>
    <property type="molecule type" value="Genomic_DNA"/>
</dbReference>
<protein>
    <submittedName>
        <fullName evidence="1">Uncharacterized protein</fullName>
    </submittedName>
</protein>
<reference evidence="2" key="1">
    <citation type="journal article" date="2019" name="Int. J. Syst. Evol. Microbiol.">
        <title>The Global Catalogue of Microorganisms (GCM) 10K type strain sequencing project: providing services to taxonomists for standard genome sequencing and annotation.</title>
        <authorList>
            <consortium name="The Broad Institute Genomics Platform"/>
            <consortium name="The Broad Institute Genome Sequencing Center for Infectious Disease"/>
            <person name="Wu L."/>
            <person name="Ma J."/>
        </authorList>
    </citation>
    <scope>NUCLEOTIDE SEQUENCE [LARGE SCALE GENOMIC DNA]</scope>
    <source>
        <strain evidence="2">CGMCC 1.15905</strain>
    </source>
</reference>
<gene>
    <name evidence="1" type="ORF">GCM10011521_05370</name>
</gene>
<comment type="caution">
    <text evidence="1">The sequence shown here is derived from an EMBL/GenBank/DDBJ whole genome shotgun (WGS) entry which is preliminary data.</text>
</comment>
<dbReference type="Proteomes" id="UP000623419">
    <property type="component" value="Unassembled WGS sequence"/>
</dbReference>
<proteinExistence type="predicted"/>
<sequence length="222" mass="23362">MAAKKILVGCLVVLLLFALGAVAAWWFVLRPMWSAGVEGAKTWISAVDLGEDIRNQAPYDPPADGRMTPAQVEAFVQVQKVVAAEMGPDLARLARESQAAASERASGAREPSLQDLGKVFGETSALLSRLRAAQAKGVNQAGMSRQEYAWVRRQSVAAMSELVALPGAADMAGMAGLPGLPSFTGPDPDDEAALAAARHNATLLRPHLPLLEKTLGAMPTVP</sequence>